<dbReference type="Proteomes" id="UP001227095">
    <property type="component" value="Chromosome"/>
</dbReference>
<evidence type="ECO:0000313" key="2">
    <source>
        <dbReference type="Proteomes" id="UP001227095"/>
    </source>
</evidence>
<organism evidence="1 2">
    <name type="scientific">Neorhizobium petrolearium</name>
    <dbReference type="NCBI Taxonomy" id="515361"/>
    <lineage>
        <taxon>Bacteria</taxon>
        <taxon>Pseudomonadati</taxon>
        <taxon>Pseudomonadota</taxon>
        <taxon>Alphaproteobacteria</taxon>
        <taxon>Hyphomicrobiales</taxon>
        <taxon>Rhizobiaceae</taxon>
        <taxon>Rhizobium/Agrobacterium group</taxon>
        <taxon>Neorhizobium</taxon>
    </lineage>
</organism>
<dbReference type="EMBL" id="CP123000">
    <property type="protein sequence ID" value="WGI68669.1"/>
    <property type="molecule type" value="Genomic_DNA"/>
</dbReference>
<reference evidence="1 2" key="1">
    <citation type="submission" date="2023-04" db="EMBL/GenBank/DDBJ databases">
        <title>Neorhizobium petrolearium OS53, complete genome.</title>
        <authorList>
            <person name="Yu T."/>
        </authorList>
    </citation>
    <scope>NUCLEOTIDE SEQUENCE [LARGE SCALE GENOMIC DNA]</scope>
    <source>
        <strain evidence="1 2">OS53</strain>
    </source>
</reference>
<dbReference type="RefSeq" id="WP_227701829.1">
    <property type="nucleotide sequence ID" value="NZ_CP123000.1"/>
</dbReference>
<sequence length="96" mass="11537">MEIGQDPETFWRLTFREIDIIIRGAQARQRNRFKALAWLAWHIAFMSRYAPDKPRKFWKLEKLVTWKSPAEKPREANWQEQFAKVSAFVKGRSKQS</sequence>
<name>A0ABY8M2I3_9HYPH</name>
<gene>
    <name evidence="1" type="ORF">QEO92_00785</name>
</gene>
<proteinExistence type="predicted"/>
<keyword evidence="2" id="KW-1185">Reference proteome</keyword>
<protein>
    <submittedName>
        <fullName evidence="1">Uncharacterized protein</fullName>
    </submittedName>
</protein>
<evidence type="ECO:0000313" key="1">
    <source>
        <dbReference type="EMBL" id="WGI68669.1"/>
    </source>
</evidence>
<accession>A0ABY8M2I3</accession>